<dbReference type="PROSITE" id="PS50222">
    <property type="entry name" value="EF_HAND_2"/>
    <property type="match status" value="3"/>
</dbReference>
<dbReference type="EMBL" id="SWLB01000018">
    <property type="protein sequence ID" value="KAF3326506.1"/>
    <property type="molecule type" value="Genomic_DNA"/>
</dbReference>
<evidence type="ECO:0000256" key="2">
    <source>
        <dbReference type="ARBA" id="ARBA00022837"/>
    </source>
</evidence>
<evidence type="ECO:0000259" key="4">
    <source>
        <dbReference type="PROSITE" id="PS50222"/>
    </source>
</evidence>
<dbReference type="InterPro" id="IPR002048">
    <property type="entry name" value="EF_hand_dom"/>
</dbReference>
<dbReference type="InterPro" id="IPR018247">
    <property type="entry name" value="EF_Hand_1_Ca_BS"/>
</dbReference>
<dbReference type="SUPFAM" id="SSF47473">
    <property type="entry name" value="EF-hand"/>
    <property type="match status" value="1"/>
</dbReference>
<evidence type="ECO:0000256" key="3">
    <source>
        <dbReference type="SAM" id="MobiDB-lite"/>
    </source>
</evidence>
<dbReference type="Pfam" id="PF13499">
    <property type="entry name" value="EF-hand_7"/>
    <property type="match status" value="2"/>
</dbReference>
<dbReference type="InterPro" id="IPR011992">
    <property type="entry name" value="EF-hand-dom_pair"/>
</dbReference>
<keyword evidence="6" id="KW-1185">Reference proteome</keyword>
<feature type="domain" description="EF-hand" evidence="4">
    <location>
        <begin position="101"/>
        <end position="136"/>
    </location>
</feature>
<dbReference type="GO" id="GO:0016460">
    <property type="term" value="C:myosin II complex"/>
    <property type="evidence" value="ECO:0007669"/>
    <property type="project" value="TreeGrafter"/>
</dbReference>
<feature type="domain" description="EF-hand" evidence="4">
    <location>
        <begin position="28"/>
        <end position="63"/>
    </location>
</feature>
<dbReference type="InterPro" id="IPR050230">
    <property type="entry name" value="CALM/Myosin/TropC-like"/>
</dbReference>
<dbReference type="Proteomes" id="UP000623129">
    <property type="component" value="Unassembled WGS sequence"/>
</dbReference>
<comment type="caution">
    <text evidence="5">The sequence shown here is derived from an EMBL/GenBank/DDBJ whole genome shotgun (WGS) entry which is preliminary data.</text>
</comment>
<keyword evidence="1" id="KW-0677">Repeat</keyword>
<dbReference type="SMART" id="SM00054">
    <property type="entry name" value="EFh"/>
    <property type="match status" value="3"/>
</dbReference>
<dbReference type="Gene3D" id="1.10.238.10">
    <property type="entry name" value="EF-hand"/>
    <property type="match status" value="2"/>
</dbReference>
<dbReference type="GO" id="GO:0005509">
    <property type="term" value="F:calcium ion binding"/>
    <property type="evidence" value="ECO:0007669"/>
    <property type="project" value="InterPro"/>
</dbReference>
<evidence type="ECO:0000313" key="5">
    <source>
        <dbReference type="EMBL" id="KAF3326506.1"/>
    </source>
</evidence>
<dbReference type="PROSITE" id="PS00018">
    <property type="entry name" value="EF_HAND_1"/>
    <property type="match status" value="2"/>
</dbReference>
<accession>A0A833QR22</accession>
<dbReference type="AlphaFoldDB" id="A0A833QR22"/>
<sequence>MNRFKNNQMERGYIKGPRRDKRSRLTEQKRKEIREAFDLFDIDGSGTIDAKELSVAMRALGFEMTADQLNQMMAEVDKDRSGGIDFDEFLYMMTEKIGERDTKEQLMKAFRIIDHDKNGKISIEDIQNIAKELGEIFTVDEIREMVQQADENGIYLY</sequence>
<proteinExistence type="predicted"/>
<evidence type="ECO:0000256" key="1">
    <source>
        <dbReference type="ARBA" id="ARBA00022737"/>
    </source>
</evidence>
<dbReference type="CDD" id="cd00051">
    <property type="entry name" value="EFh"/>
    <property type="match status" value="2"/>
</dbReference>
<dbReference type="FunFam" id="1.10.238.10:FF:000256">
    <property type="entry name" value="probable calcium-binding protein CML20"/>
    <property type="match status" value="1"/>
</dbReference>
<feature type="domain" description="EF-hand" evidence="4">
    <location>
        <begin position="64"/>
        <end position="99"/>
    </location>
</feature>
<organism evidence="5 6">
    <name type="scientific">Carex littledalei</name>
    <dbReference type="NCBI Taxonomy" id="544730"/>
    <lineage>
        <taxon>Eukaryota</taxon>
        <taxon>Viridiplantae</taxon>
        <taxon>Streptophyta</taxon>
        <taxon>Embryophyta</taxon>
        <taxon>Tracheophyta</taxon>
        <taxon>Spermatophyta</taxon>
        <taxon>Magnoliopsida</taxon>
        <taxon>Liliopsida</taxon>
        <taxon>Poales</taxon>
        <taxon>Cyperaceae</taxon>
        <taxon>Cyperoideae</taxon>
        <taxon>Cariceae</taxon>
        <taxon>Carex</taxon>
        <taxon>Carex subgen. Euthyceras</taxon>
    </lineage>
</organism>
<feature type="region of interest" description="Disordered" evidence="3">
    <location>
        <begin position="1"/>
        <end position="26"/>
    </location>
</feature>
<evidence type="ECO:0000313" key="6">
    <source>
        <dbReference type="Proteomes" id="UP000623129"/>
    </source>
</evidence>
<gene>
    <name evidence="5" type="ORF">FCM35_KLT08136</name>
</gene>
<dbReference type="OrthoDB" id="343296at2759"/>
<dbReference type="PANTHER" id="PTHR23048:SF59">
    <property type="entry name" value="EF-HAND SUPERFAMILY PROTEIN"/>
    <property type="match status" value="1"/>
</dbReference>
<reference evidence="5" key="1">
    <citation type="submission" date="2020-01" db="EMBL/GenBank/DDBJ databases">
        <title>Genome sequence of Kobresia littledalei, the first chromosome-level genome in the family Cyperaceae.</title>
        <authorList>
            <person name="Qu G."/>
        </authorList>
    </citation>
    <scope>NUCLEOTIDE SEQUENCE</scope>
    <source>
        <strain evidence="5">C.B.Clarke</strain>
        <tissue evidence="5">Leaf</tissue>
    </source>
</reference>
<dbReference type="PANTHER" id="PTHR23048">
    <property type="entry name" value="MYOSIN LIGHT CHAIN 1, 3"/>
    <property type="match status" value="1"/>
</dbReference>
<protein>
    <submittedName>
        <fullName evidence="5">Putative calcium-binding protein CML8</fullName>
    </submittedName>
</protein>
<name>A0A833QR22_9POAL</name>
<keyword evidence="2" id="KW-0106">Calcium</keyword>